<dbReference type="EMBL" id="BMMF01000006">
    <property type="protein sequence ID" value="GGK35033.1"/>
    <property type="molecule type" value="Genomic_DNA"/>
</dbReference>
<organism evidence="2 3">
    <name type="scientific">Salinarimonas ramus</name>
    <dbReference type="NCBI Taxonomy" id="690164"/>
    <lineage>
        <taxon>Bacteria</taxon>
        <taxon>Pseudomonadati</taxon>
        <taxon>Pseudomonadota</taxon>
        <taxon>Alphaproteobacteria</taxon>
        <taxon>Hyphomicrobiales</taxon>
        <taxon>Salinarimonadaceae</taxon>
        <taxon>Salinarimonas</taxon>
    </lineage>
</organism>
<feature type="signal peptide" evidence="1">
    <location>
        <begin position="1"/>
        <end position="23"/>
    </location>
</feature>
<proteinExistence type="predicted"/>
<evidence type="ECO:0000313" key="2">
    <source>
        <dbReference type="EMBL" id="GGK35033.1"/>
    </source>
</evidence>
<gene>
    <name evidence="2" type="ORF">GCM10011322_22280</name>
</gene>
<dbReference type="Proteomes" id="UP000600449">
    <property type="component" value="Unassembled WGS sequence"/>
</dbReference>
<protein>
    <submittedName>
        <fullName evidence="2">Uncharacterized protein</fullName>
    </submittedName>
</protein>
<accession>A0A917Q854</accession>
<keyword evidence="3" id="KW-1185">Reference proteome</keyword>
<feature type="chain" id="PRO_5037300675" evidence="1">
    <location>
        <begin position="24"/>
        <end position="129"/>
    </location>
</feature>
<reference evidence="2 3" key="1">
    <citation type="journal article" date="2014" name="Int. J. Syst. Evol. Microbiol.">
        <title>Complete genome sequence of Corynebacterium casei LMG S-19264T (=DSM 44701T), isolated from a smear-ripened cheese.</title>
        <authorList>
            <consortium name="US DOE Joint Genome Institute (JGI-PGF)"/>
            <person name="Walter F."/>
            <person name="Albersmeier A."/>
            <person name="Kalinowski J."/>
            <person name="Ruckert C."/>
        </authorList>
    </citation>
    <scope>NUCLEOTIDE SEQUENCE [LARGE SCALE GENOMIC DNA]</scope>
    <source>
        <strain evidence="2 3">CGMCC 1.9161</strain>
    </source>
</reference>
<dbReference type="RefSeq" id="WP_188912819.1">
    <property type="nucleotide sequence ID" value="NZ_BMMF01000006.1"/>
</dbReference>
<evidence type="ECO:0000313" key="3">
    <source>
        <dbReference type="Proteomes" id="UP000600449"/>
    </source>
</evidence>
<evidence type="ECO:0000256" key="1">
    <source>
        <dbReference type="SAM" id="SignalP"/>
    </source>
</evidence>
<keyword evidence="1" id="KW-0732">Signal</keyword>
<sequence length="129" mass="13452">MRHAAIAFASAALVALVAAPAPAHEPALSPEAQLVHDFEERYGFRNVFWCADNAAGMADALSRAASGSTLPAIAFEAPLYCRARHFPTADDAACEQSVDAVIRLDAVIPGFKGSELARGIAEACGTIVI</sequence>
<comment type="caution">
    <text evidence="2">The sequence shown here is derived from an EMBL/GenBank/DDBJ whole genome shotgun (WGS) entry which is preliminary data.</text>
</comment>
<name>A0A917Q854_9HYPH</name>
<dbReference type="AlphaFoldDB" id="A0A917Q854"/>